<keyword evidence="5" id="KW-1185">Reference proteome</keyword>
<dbReference type="InterPro" id="IPR051264">
    <property type="entry name" value="FAD-oxidored/transferase_4"/>
</dbReference>
<keyword evidence="2" id="KW-0560">Oxidoreductase</keyword>
<dbReference type="InterPro" id="IPR006094">
    <property type="entry name" value="Oxid_FAD_bind_N"/>
</dbReference>
<dbReference type="PROSITE" id="PS51387">
    <property type="entry name" value="FAD_PCMH"/>
    <property type="match status" value="1"/>
</dbReference>
<comment type="caution">
    <text evidence="4">The sequence shown here is derived from an EMBL/GenBank/DDBJ whole genome shotgun (WGS) entry which is preliminary data.</text>
</comment>
<evidence type="ECO:0000259" key="3">
    <source>
        <dbReference type="PROSITE" id="PS51387"/>
    </source>
</evidence>
<dbReference type="InterPro" id="IPR036318">
    <property type="entry name" value="FAD-bd_PCMH-like_sf"/>
</dbReference>
<organism evidence="4 5">
    <name type="scientific">Molorchus minor</name>
    <dbReference type="NCBI Taxonomy" id="1323400"/>
    <lineage>
        <taxon>Eukaryota</taxon>
        <taxon>Metazoa</taxon>
        <taxon>Ecdysozoa</taxon>
        <taxon>Arthropoda</taxon>
        <taxon>Hexapoda</taxon>
        <taxon>Insecta</taxon>
        <taxon>Pterygota</taxon>
        <taxon>Neoptera</taxon>
        <taxon>Endopterygota</taxon>
        <taxon>Coleoptera</taxon>
        <taxon>Polyphaga</taxon>
        <taxon>Cucujiformia</taxon>
        <taxon>Chrysomeloidea</taxon>
        <taxon>Cerambycidae</taxon>
        <taxon>Lamiinae</taxon>
        <taxon>Monochamini</taxon>
        <taxon>Molorchus</taxon>
    </lineage>
</organism>
<evidence type="ECO:0000256" key="1">
    <source>
        <dbReference type="ARBA" id="ARBA00001974"/>
    </source>
</evidence>
<reference evidence="4" key="1">
    <citation type="journal article" date="2023" name="Insect Mol. Biol.">
        <title>Genome sequencing provides insights into the evolution of gene families encoding plant cell wall-degrading enzymes in longhorned beetles.</title>
        <authorList>
            <person name="Shin N.R."/>
            <person name="Okamura Y."/>
            <person name="Kirsch R."/>
            <person name="Pauchet Y."/>
        </authorList>
    </citation>
    <scope>NUCLEOTIDE SEQUENCE</scope>
    <source>
        <strain evidence="4">MMC_N1</strain>
    </source>
</reference>
<dbReference type="PANTHER" id="PTHR43716">
    <property type="entry name" value="D-2-HYDROXYGLUTARATE DEHYDROGENASE, MITOCHONDRIAL"/>
    <property type="match status" value="1"/>
</dbReference>
<name>A0ABQ9J228_9CUCU</name>
<dbReference type="Pfam" id="PF01565">
    <property type="entry name" value="FAD_binding_4"/>
    <property type="match status" value="1"/>
</dbReference>
<dbReference type="PANTHER" id="PTHR43716:SF1">
    <property type="entry name" value="D-2-HYDROXYGLUTARATE DEHYDROGENASE, MITOCHONDRIAL"/>
    <property type="match status" value="1"/>
</dbReference>
<comment type="cofactor">
    <cofactor evidence="1">
        <name>FAD</name>
        <dbReference type="ChEBI" id="CHEBI:57692"/>
    </cofactor>
</comment>
<sequence length="113" mass="12359">MSIGPTFGTIQILSSSAIVLKPKTNEEVSKILLFCDNNRLAVCPQGGNTSVVGGSVPVFDEVIISMELMNKIISLDETSGEQFNKAGDVTMVIIPLGIIIWKCPFWDKFNPWN</sequence>
<dbReference type="InterPro" id="IPR016166">
    <property type="entry name" value="FAD-bd_PCMH"/>
</dbReference>
<gene>
    <name evidence="4" type="ORF">NQ317_005524</name>
</gene>
<evidence type="ECO:0000256" key="2">
    <source>
        <dbReference type="ARBA" id="ARBA00023002"/>
    </source>
</evidence>
<proteinExistence type="predicted"/>
<protein>
    <recommendedName>
        <fullName evidence="3">FAD-binding PCMH-type domain-containing protein</fullName>
    </recommendedName>
</protein>
<dbReference type="Proteomes" id="UP001162164">
    <property type="component" value="Unassembled WGS sequence"/>
</dbReference>
<evidence type="ECO:0000313" key="4">
    <source>
        <dbReference type="EMBL" id="KAJ8971408.1"/>
    </source>
</evidence>
<feature type="domain" description="FAD-binding PCMH-type" evidence="3">
    <location>
        <begin position="11"/>
        <end position="113"/>
    </location>
</feature>
<dbReference type="Gene3D" id="3.30.43.10">
    <property type="entry name" value="Uridine Diphospho-n-acetylenolpyruvylglucosamine Reductase, domain 2"/>
    <property type="match status" value="1"/>
</dbReference>
<evidence type="ECO:0000313" key="5">
    <source>
        <dbReference type="Proteomes" id="UP001162164"/>
    </source>
</evidence>
<accession>A0ABQ9J228</accession>
<dbReference type="EMBL" id="JAPWTJ010001484">
    <property type="protein sequence ID" value="KAJ8971408.1"/>
    <property type="molecule type" value="Genomic_DNA"/>
</dbReference>
<dbReference type="InterPro" id="IPR016167">
    <property type="entry name" value="FAD-bd_PCMH_sub1"/>
</dbReference>
<dbReference type="SUPFAM" id="SSF56176">
    <property type="entry name" value="FAD-binding/transporter-associated domain-like"/>
    <property type="match status" value="1"/>
</dbReference>